<dbReference type="SUPFAM" id="SSF56300">
    <property type="entry name" value="Metallo-dependent phosphatases"/>
    <property type="match status" value="1"/>
</dbReference>
<evidence type="ECO:0000313" key="4">
    <source>
        <dbReference type="EMBL" id="WFC95966.1"/>
    </source>
</evidence>
<dbReference type="Gene3D" id="3.90.780.10">
    <property type="entry name" value="5'-Nucleotidase, C-terminal domain"/>
    <property type="match status" value="1"/>
</dbReference>
<evidence type="ECO:0000256" key="1">
    <source>
        <dbReference type="ARBA" id="ARBA00006654"/>
    </source>
</evidence>
<dbReference type="Proteomes" id="UP001216638">
    <property type="component" value="Chromosome 3"/>
</dbReference>
<proteinExistence type="inferred from homology"/>
<dbReference type="Gene3D" id="3.60.21.10">
    <property type="match status" value="1"/>
</dbReference>
<dbReference type="PANTHER" id="PTHR11575:SF48">
    <property type="entry name" value="5'-NUCLEOTIDASE"/>
    <property type="match status" value="1"/>
</dbReference>
<dbReference type="InterPro" id="IPR029052">
    <property type="entry name" value="Metallo-depent_PP-like"/>
</dbReference>
<reference evidence="4" key="1">
    <citation type="submission" date="2023-03" db="EMBL/GenBank/DDBJ databases">
        <title>Mating type loci evolution in Malassezia.</title>
        <authorList>
            <person name="Coelho M.A."/>
        </authorList>
    </citation>
    <scope>NUCLEOTIDE SEQUENCE</scope>
    <source>
        <strain evidence="4">CBS 14135</strain>
    </source>
</reference>
<dbReference type="InterPro" id="IPR008334">
    <property type="entry name" value="5'-Nucleotdase_C"/>
</dbReference>
<dbReference type="PANTHER" id="PTHR11575">
    <property type="entry name" value="5'-NUCLEOTIDASE-RELATED"/>
    <property type="match status" value="1"/>
</dbReference>
<feature type="domain" description="5'-Nucleotidase C-terminal" evidence="3">
    <location>
        <begin position="273"/>
        <end position="480"/>
    </location>
</feature>
<dbReference type="InterPro" id="IPR006179">
    <property type="entry name" value="5_nucleotidase/apyrase"/>
</dbReference>
<dbReference type="InterPro" id="IPR036907">
    <property type="entry name" value="5'-Nucleotdase_C_sf"/>
</dbReference>
<gene>
    <name evidence="4" type="ORF">MBRA1_002622</name>
</gene>
<protein>
    <recommendedName>
        <fullName evidence="3">5'-Nucleotidase C-terminal domain-containing protein</fullName>
    </recommendedName>
</protein>
<name>A0AAF0DW70_9BASI</name>
<comment type="similarity">
    <text evidence="1 2">Belongs to the 5'-nucleotidase family.</text>
</comment>
<dbReference type="GO" id="GO:0009166">
    <property type="term" value="P:nucleotide catabolic process"/>
    <property type="evidence" value="ECO:0007669"/>
    <property type="project" value="InterPro"/>
</dbReference>
<dbReference type="EMBL" id="CP119953">
    <property type="protein sequence ID" value="WFC95966.1"/>
    <property type="molecule type" value="Genomic_DNA"/>
</dbReference>
<evidence type="ECO:0000313" key="5">
    <source>
        <dbReference type="Proteomes" id="UP001216638"/>
    </source>
</evidence>
<sequence length="646" mass="72380">MTSVQIPVLHFNDHDWDFGYPHLYTLMSQNNFPWLFANVVDASWRPEGEPQSDQIDARDKQIAGTLPYITMMVKGVKVGIIGLVEEEWLETVPGFPEHFEYRSMVEVARKLSKELREGEEQCELIIAATHCRIPNDILIANELGAVKHTDANQHGVDLVLGGHDHVYYVSRGVDAYEGKGFCMDMPGNEEDKNTYMIKSGTDFHDLSEVELALSTPQNAVRRRTITGIRVKRHTIHPEDPTQPELKKMLDNLMERMNKSVGQPVAYTLTPWDARASHVRMEESPLGDFLADILLISTETMLRVQKMSNKTISAGERVVDCCLICGGTLRGDAVFGPGEITLGNILEILPFEDPIVVKELTGQQLWDALENGFSQYPKQEGRFPQVAGMRVVWDSSKEPFNRVVSVDILRLPFDGKFSSSEKMYMKIRDEFEYVPSDGDDDDVVTVHRVPAGVKEPLQLDKKYNVVTRGYLAGGNDGYTALMNGNFVVNFEAGELMSTIVRKYLLGASYIYRWKQLRERMGGVAETPLEDTSTDSMNASQHLSTKTDTAVQRFYDLCHASDGTKMNRSTPVVIDKSFAGIREALFVAGHEHHSVHDTASRKYTNKLDGDNAEVDIKAIQKDAHSTPDNLAVVLALADGRLIDGARQH</sequence>
<dbReference type="GO" id="GO:0016787">
    <property type="term" value="F:hydrolase activity"/>
    <property type="evidence" value="ECO:0007669"/>
    <property type="project" value="UniProtKB-KW"/>
</dbReference>
<evidence type="ECO:0000259" key="3">
    <source>
        <dbReference type="Pfam" id="PF02872"/>
    </source>
</evidence>
<keyword evidence="2" id="KW-0378">Hydrolase</keyword>
<dbReference type="PRINTS" id="PR01607">
    <property type="entry name" value="APYRASEFAMLY"/>
</dbReference>
<keyword evidence="2" id="KW-0547">Nucleotide-binding</keyword>
<organism evidence="4 5">
    <name type="scientific">Malassezia brasiliensis</name>
    <dbReference type="NCBI Taxonomy" id="1821822"/>
    <lineage>
        <taxon>Eukaryota</taxon>
        <taxon>Fungi</taxon>
        <taxon>Dikarya</taxon>
        <taxon>Basidiomycota</taxon>
        <taxon>Ustilaginomycotina</taxon>
        <taxon>Malasseziomycetes</taxon>
        <taxon>Malasseziales</taxon>
        <taxon>Malasseziaceae</taxon>
        <taxon>Malassezia</taxon>
    </lineage>
</organism>
<dbReference type="SUPFAM" id="SSF55816">
    <property type="entry name" value="5'-nucleotidase (syn. UDP-sugar hydrolase), C-terminal domain"/>
    <property type="match status" value="1"/>
</dbReference>
<dbReference type="AlphaFoldDB" id="A0AAF0DW70"/>
<accession>A0AAF0DW70</accession>
<evidence type="ECO:0000256" key="2">
    <source>
        <dbReference type="RuleBase" id="RU362119"/>
    </source>
</evidence>
<dbReference type="Pfam" id="PF02872">
    <property type="entry name" value="5_nucleotid_C"/>
    <property type="match status" value="1"/>
</dbReference>
<dbReference type="GO" id="GO:0000166">
    <property type="term" value="F:nucleotide binding"/>
    <property type="evidence" value="ECO:0007669"/>
    <property type="project" value="UniProtKB-KW"/>
</dbReference>
<keyword evidence="5" id="KW-1185">Reference proteome</keyword>